<evidence type="ECO:0000256" key="8">
    <source>
        <dbReference type="ARBA" id="ARBA00023152"/>
    </source>
</evidence>
<dbReference type="PANTHER" id="PTHR11902">
    <property type="entry name" value="ENOLASE"/>
    <property type="match status" value="1"/>
</dbReference>
<evidence type="ECO:0000256" key="4">
    <source>
        <dbReference type="ARBA" id="ARBA00017068"/>
    </source>
</evidence>
<evidence type="ECO:0000256" key="7">
    <source>
        <dbReference type="ARBA" id="ARBA00022842"/>
    </source>
</evidence>
<organism evidence="16">
    <name type="scientific">Thermoleptolyngbya oregonensis NK1-22</name>
    <dbReference type="NCBI Taxonomy" id="2547457"/>
    <lineage>
        <taxon>Bacteria</taxon>
        <taxon>Bacillati</taxon>
        <taxon>Cyanobacteriota</taxon>
        <taxon>Cyanophyceae</taxon>
        <taxon>Oculatellales</taxon>
        <taxon>Oculatellaceae</taxon>
        <taxon>Thermoleptolyngbya</taxon>
    </lineage>
</organism>
<dbReference type="InterPro" id="IPR020810">
    <property type="entry name" value="Enolase_C"/>
</dbReference>
<dbReference type="GO" id="GO:0000287">
    <property type="term" value="F:magnesium ion binding"/>
    <property type="evidence" value="ECO:0007669"/>
    <property type="project" value="UniProtKB-UniRule"/>
</dbReference>
<dbReference type="GO" id="GO:0009986">
    <property type="term" value="C:cell surface"/>
    <property type="evidence" value="ECO:0007669"/>
    <property type="project" value="UniProtKB-SubCell"/>
</dbReference>
<dbReference type="SMART" id="SM01192">
    <property type="entry name" value="Enolase_C"/>
    <property type="match status" value="1"/>
</dbReference>
<dbReference type="EC" id="4.2.1.11" evidence="3 10"/>
<evidence type="ECO:0000259" key="14">
    <source>
        <dbReference type="SMART" id="SM01192"/>
    </source>
</evidence>
<dbReference type="GO" id="GO:0006096">
    <property type="term" value="P:glycolytic process"/>
    <property type="evidence" value="ECO:0007669"/>
    <property type="project" value="UniProtKB-UniRule"/>
</dbReference>
<feature type="domain" description="Enolase N-terminal" evidence="15">
    <location>
        <begin position="4"/>
        <end position="134"/>
    </location>
</feature>
<keyword evidence="9 10" id="KW-0456">Lyase</keyword>
<feature type="binding site" evidence="12">
    <location>
        <position position="390"/>
    </location>
    <ligand>
        <name>substrate</name>
    </ligand>
</feature>
<dbReference type="Pfam" id="PF03952">
    <property type="entry name" value="Enolase_N"/>
    <property type="match status" value="1"/>
</dbReference>
<dbReference type="EMBL" id="CP053540">
    <property type="protein sequence ID" value="WOB42288.1"/>
    <property type="molecule type" value="Genomic_DNA"/>
</dbReference>
<dbReference type="CDD" id="cd03313">
    <property type="entry name" value="enolase"/>
    <property type="match status" value="1"/>
</dbReference>
<dbReference type="Gene3D" id="3.30.390.10">
    <property type="entry name" value="Enolase-like, N-terminal domain"/>
    <property type="match status" value="1"/>
</dbReference>
<proteinExistence type="inferred from homology"/>
<keyword evidence="5 10" id="KW-0964">Secreted</keyword>
<evidence type="ECO:0000256" key="11">
    <source>
        <dbReference type="PIRSR" id="PIRSR001400-1"/>
    </source>
</evidence>
<keyword evidence="10" id="KW-0963">Cytoplasm</keyword>
<evidence type="ECO:0000256" key="1">
    <source>
        <dbReference type="ARBA" id="ARBA00005031"/>
    </source>
</evidence>
<keyword evidence="7 10" id="KW-0460">Magnesium</keyword>
<sequence>MAAIASIKAREILDSRGNPTVEVDVTLDDGGFGRAAVPSGASTGTREALELRDGDKSRYGGKGVLKAVANVNGAIADKLKGADASDQKAIDQTMLDMDGTEYKSNLGANAILGVSMAVARAAADSANLPLYRYLGGEAAVLLPVPCFNVLNGGAHADNSVDFQEFMIAPVGAPNFRTALEMGAETYHALKSILKGKGYSTGVGDEGGFAPNLKANVEAVDLILEAITKVGLKPGDDIALALDPAVSEMWQEDGTYINFKSDKAIRTTEDLIAMWESWVAQYPIVSLEDGLGEQDWEGWKELTKRLGDKIRLVGDDAFVTNPTIIKQAIADGVGNSSLIKVNQIGSVTETLDAIELSRSADYTVMISHRSGETPDDFIADLAVATNAGQMKTGAPCRGERLSKYNQLLRIEEDLGDRAQYPGLSAFKK</sequence>
<feature type="binding site" evidence="10">
    <location>
        <position position="163"/>
    </location>
    <ligand>
        <name>(2R)-2-phosphoglycerate</name>
        <dbReference type="ChEBI" id="CHEBI:58289"/>
    </ligand>
</feature>
<dbReference type="GO" id="GO:0005576">
    <property type="term" value="C:extracellular region"/>
    <property type="evidence" value="ECO:0007669"/>
    <property type="project" value="UniProtKB-SubCell"/>
</dbReference>
<reference evidence="16" key="1">
    <citation type="submission" date="2020-05" db="EMBL/GenBank/DDBJ databases">
        <authorList>
            <person name="Zhu T."/>
            <person name="Keshari N."/>
            <person name="Lu X."/>
        </authorList>
    </citation>
    <scope>NUCLEOTIDE SEQUENCE</scope>
    <source>
        <strain evidence="16">NK1-22</strain>
    </source>
</reference>
<dbReference type="InterPro" id="IPR000941">
    <property type="entry name" value="Enolase"/>
</dbReference>
<accession>A0AA96Y5J9</accession>
<dbReference type="Pfam" id="PF00113">
    <property type="entry name" value="Enolase_C"/>
    <property type="match status" value="1"/>
</dbReference>
<dbReference type="PIRSF" id="PIRSF001400">
    <property type="entry name" value="Enolase"/>
    <property type="match status" value="1"/>
</dbReference>
<dbReference type="SUPFAM" id="SSF54826">
    <property type="entry name" value="Enolase N-terminal domain-like"/>
    <property type="match status" value="1"/>
</dbReference>
<dbReference type="NCBIfam" id="TIGR01060">
    <property type="entry name" value="eno"/>
    <property type="match status" value="1"/>
</dbReference>
<feature type="binding site" evidence="10">
    <location>
        <position position="339"/>
    </location>
    <ligand>
        <name>(2R)-2-phosphoglycerate</name>
        <dbReference type="ChEBI" id="CHEBI:58289"/>
    </ligand>
</feature>
<dbReference type="KEGG" id="tog:HNI00_03235"/>
<feature type="binding site" evidence="10 13">
    <location>
        <position position="242"/>
    </location>
    <ligand>
        <name>Mg(2+)</name>
        <dbReference type="ChEBI" id="CHEBI:18420"/>
    </ligand>
</feature>
<dbReference type="SUPFAM" id="SSF51604">
    <property type="entry name" value="Enolase C-terminal domain-like"/>
    <property type="match status" value="1"/>
</dbReference>
<comment type="pathway">
    <text evidence="1 10">Carbohydrate degradation; glycolysis; pyruvate from D-glyceraldehyde 3-phosphate: step 4/5.</text>
</comment>
<feature type="domain" description="Enolase C-terminal TIM barrel" evidence="14">
    <location>
        <begin position="139"/>
        <end position="427"/>
    </location>
</feature>
<dbReference type="PROSITE" id="PS00164">
    <property type="entry name" value="ENOLASE"/>
    <property type="match status" value="1"/>
</dbReference>
<dbReference type="SFLD" id="SFLDF00002">
    <property type="entry name" value="enolase"/>
    <property type="match status" value="1"/>
</dbReference>
<dbReference type="GO" id="GO:0004634">
    <property type="term" value="F:phosphopyruvate hydratase activity"/>
    <property type="evidence" value="ECO:0007669"/>
    <property type="project" value="UniProtKB-UniRule"/>
</dbReference>
<dbReference type="GO" id="GO:0000015">
    <property type="term" value="C:phosphopyruvate hydratase complex"/>
    <property type="evidence" value="ECO:0007669"/>
    <property type="project" value="InterPro"/>
</dbReference>
<comment type="subcellular location">
    <subcellularLocation>
        <location evidence="10">Cytoplasm</location>
    </subcellularLocation>
    <subcellularLocation>
        <location evidence="10">Secreted</location>
    </subcellularLocation>
    <subcellularLocation>
        <location evidence="10">Cell surface</location>
    </subcellularLocation>
    <text evidence="10">Fractions of enolase are present in both the cytoplasm and on the cell surface.</text>
</comment>
<feature type="binding site" evidence="10">
    <location>
        <position position="368"/>
    </location>
    <ligand>
        <name>(2R)-2-phosphoglycerate</name>
        <dbReference type="ChEBI" id="CHEBI:58289"/>
    </ligand>
</feature>
<evidence type="ECO:0000259" key="15">
    <source>
        <dbReference type="SMART" id="SM01193"/>
    </source>
</evidence>
<dbReference type="FunFam" id="3.30.390.10:FF:000001">
    <property type="entry name" value="Enolase"/>
    <property type="match status" value="1"/>
</dbReference>
<feature type="binding site" evidence="10 13">
    <location>
        <position position="287"/>
    </location>
    <ligand>
        <name>Mg(2+)</name>
        <dbReference type="ChEBI" id="CHEBI:18420"/>
    </ligand>
</feature>
<dbReference type="InterPro" id="IPR020809">
    <property type="entry name" value="Enolase_CS"/>
</dbReference>
<evidence type="ECO:0000313" key="16">
    <source>
        <dbReference type="EMBL" id="WOB42288.1"/>
    </source>
</evidence>
<gene>
    <name evidence="10 16" type="primary">eno</name>
    <name evidence="16" type="ORF">HNI00_03235</name>
</gene>
<comment type="cofactor">
    <cofactor evidence="13">
        <name>Mg(2+)</name>
        <dbReference type="ChEBI" id="CHEBI:18420"/>
    </cofactor>
    <text evidence="13">Mg(2+) is required for catalysis and for stabilizing the dimer.</text>
</comment>
<dbReference type="HAMAP" id="MF_00318">
    <property type="entry name" value="Enolase"/>
    <property type="match status" value="1"/>
</dbReference>
<dbReference type="RefSeq" id="WP_316790645.1">
    <property type="nucleotide sequence ID" value="NZ_CP053540.1"/>
</dbReference>
<dbReference type="InterPro" id="IPR029017">
    <property type="entry name" value="Enolase-like_N"/>
</dbReference>
<comment type="cofactor">
    <cofactor evidence="10">
        <name>Mg(2+)</name>
        <dbReference type="ChEBI" id="CHEBI:18420"/>
    </cofactor>
    <text evidence="10">Binds a second Mg(2+) ion via substrate during catalysis.</text>
</comment>
<feature type="binding site" evidence="12">
    <location>
        <position position="287"/>
    </location>
    <ligand>
        <name>substrate</name>
    </ligand>
</feature>
<keyword evidence="6 10" id="KW-0479">Metal-binding</keyword>
<feature type="binding site" evidence="12">
    <location>
        <begin position="366"/>
        <end position="369"/>
    </location>
    <ligand>
        <name>substrate</name>
    </ligand>
</feature>
<dbReference type="Gene3D" id="3.20.20.120">
    <property type="entry name" value="Enolase-like C-terminal domain"/>
    <property type="match status" value="1"/>
</dbReference>
<evidence type="ECO:0000256" key="10">
    <source>
        <dbReference type="HAMAP-Rule" id="MF_00318"/>
    </source>
</evidence>
<feature type="binding site" evidence="12">
    <location>
        <position position="314"/>
    </location>
    <ligand>
        <name>substrate</name>
    </ligand>
</feature>
<evidence type="ECO:0000256" key="6">
    <source>
        <dbReference type="ARBA" id="ARBA00022723"/>
    </source>
</evidence>
<dbReference type="AlphaFoldDB" id="A0AA96Y5J9"/>
<evidence type="ECO:0000256" key="9">
    <source>
        <dbReference type="ARBA" id="ARBA00023239"/>
    </source>
</evidence>
<dbReference type="PANTHER" id="PTHR11902:SF1">
    <property type="entry name" value="ENOLASE"/>
    <property type="match status" value="1"/>
</dbReference>
<evidence type="ECO:0000256" key="12">
    <source>
        <dbReference type="PIRSR" id="PIRSR001400-2"/>
    </source>
</evidence>
<feature type="binding site" evidence="10 13">
    <location>
        <position position="314"/>
    </location>
    <ligand>
        <name>Mg(2+)</name>
        <dbReference type="ChEBI" id="CHEBI:18420"/>
    </ligand>
</feature>
<evidence type="ECO:0000256" key="2">
    <source>
        <dbReference type="ARBA" id="ARBA00009604"/>
    </source>
</evidence>
<protein>
    <recommendedName>
        <fullName evidence="4 10">Enolase</fullName>
        <ecNumber evidence="3 10">4.2.1.11</ecNumber>
    </recommendedName>
    <alternativeName>
        <fullName evidence="10">2-phospho-D-glycerate hydro-lyase</fullName>
    </alternativeName>
    <alternativeName>
        <fullName evidence="10">2-phosphoglycerate dehydratase</fullName>
    </alternativeName>
</protein>
<dbReference type="SMART" id="SM01193">
    <property type="entry name" value="Enolase_N"/>
    <property type="match status" value="1"/>
</dbReference>
<keyword evidence="8 10" id="KW-0324">Glycolysis</keyword>
<feature type="binding site" evidence="12">
    <location>
        <position position="155"/>
    </location>
    <ligand>
        <name>substrate</name>
    </ligand>
</feature>
<dbReference type="InterPro" id="IPR020811">
    <property type="entry name" value="Enolase_N"/>
</dbReference>
<feature type="active site" description="Proton donor" evidence="10 11">
    <location>
        <position position="205"/>
    </location>
</feature>
<dbReference type="SFLD" id="SFLDS00001">
    <property type="entry name" value="Enolase"/>
    <property type="match status" value="1"/>
</dbReference>
<comment type="similarity">
    <text evidence="2 10">Belongs to the enolase family.</text>
</comment>
<name>A0AA96Y5J9_9CYAN</name>
<evidence type="ECO:0000256" key="5">
    <source>
        <dbReference type="ARBA" id="ARBA00022525"/>
    </source>
</evidence>
<comment type="function">
    <text evidence="10">Catalyzes the reversible conversion of 2-phosphoglycerate (2-PG) into phosphoenolpyruvate (PEP). It is essential for the degradation of carbohydrates via glycolysis.</text>
</comment>
<feature type="binding site" evidence="10">
    <location>
        <position position="369"/>
    </location>
    <ligand>
        <name>(2R)-2-phosphoglycerate</name>
        <dbReference type="ChEBI" id="CHEBI:58289"/>
    </ligand>
</feature>
<evidence type="ECO:0000256" key="13">
    <source>
        <dbReference type="PIRSR" id="PIRSR001400-3"/>
    </source>
</evidence>
<comment type="catalytic activity">
    <reaction evidence="10">
        <text>(2R)-2-phosphoglycerate = phosphoenolpyruvate + H2O</text>
        <dbReference type="Rhea" id="RHEA:10164"/>
        <dbReference type="ChEBI" id="CHEBI:15377"/>
        <dbReference type="ChEBI" id="CHEBI:58289"/>
        <dbReference type="ChEBI" id="CHEBI:58702"/>
        <dbReference type="EC" id="4.2.1.11"/>
    </reaction>
</comment>
<dbReference type="PRINTS" id="PR00148">
    <property type="entry name" value="ENOLASE"/>
</dbReference>
<dbReference type="InterPro" id="IPR036849">
    <property type="entry name" value="Enolase-like_C_sf"/>
</dbReference>
<dbReference type="SFLD" id="SFLDG00178">
    <property type="entry name" value="enolase"/>
    <property type="match status" value="1"/>
</dbReference>
<feature type="binding site" evidence="10">
    <location>
        <position position="390"/>
    </location>
    <ligand>
        <name>(2R)-2-phosphoglycerate</name>
        <dbReference type="ChEBI" id="CHEBI:58289"/>
    </ligand>
</feature>
<evidence type="ECO:0000256" key="3">
    <source>
        <dbReference type="ARBA" id="ARBA00012058"/>
    </source>
</evidence>
<feature type="active site" description="Proton acceptor" evidence="10 11">
    <location>
        <position position="339"/>
    </location>
</feature>
<feature type="binding site" evidence="12">
    <location>
        <position position="164"/>
    </location>
    <ligand>
        <name>substrate</name>
    </ligand>
</feature>